<evidence type="ECO:0000313" key="1">
    <source>
        <dbReference type="EMBL" id="CCH29766.1"/>
    </source>
</evidence>
<name>K0JUW8_SACES</name>
<protein>
    <submittedName>
        <fullName evidence="1">Uncharacterized protein</fullName>
    </submittedName>
</protein>
<organism evidence="1 2">
    <name type="scientific">Saccharothrix espanaensis (strain ATCC 51144 / DSM 44229 / JCM 9112 / NBRC 15066 / NRRL 15764)</name>
    <dbReference type="NCBI Taxonomy" id="1179773"/>
    <lineage>
        <taxon>Bacteria</taxon>
        <taxon>Bacillati</taxon>
        <taxon>Actinomycetota</taxon>
        <taxon>Actinomycetes</taxon>
        <taxon>Pseudonocardiales</taxon>
        <taxon>Pseudonocardiaceae</taxon>
        <taxon>Saccharothrix</taxon>
    </lineage>
</organism>
<dbReference type="Proteomes" id="UP000006281">
    <property type="component" value="Chromosome"/>
</dbReference>
<dbReference type="KEGG" id="sesp:BN6_24520"/>
<accession>K0JUW8</accession>
<dbReference type="STRING" id="1179773.BN6_24520"/>
<reference evidence="1 2" key="1">
    <citation type="journal article" date="2012" name="BMC Genomics">
        <title>Complete genome sequence of Saccharothrix espanaensis DSM 44229T and comparison to the other completely sequenced Pseudonocardiaceae.</title>
        <authorList>
            <person name="Strobel T."/>
            <person name="Al-Dilaimi A."/>
            <person name="Blom J."/>
            <person name="Gessner A."/>
            <person name="Kalinowski J."/>
            <person name="Luzhetska M."/>
            <person name="Puhler A."/>
            <person name="Szczepanowski R."/>
            <person name="Bechthold A."/>
            <person name="Ruckert C."/>
        </authorList>
    </citation>
    <scope>NUCLEOTIDE SEQUENCE [LARGE SCALE GENOMIC DNA]</scope>
    <source>
        <strain evidence="2">ATCC 51144 / DSM 44229 / JCM 9112 / NBRC 15066 / NRRL 15764</strain>
    </source>
</reference>
<dbReference type="AlphaFoldDB" id="K0JUW8"/>
<gene>
    <name evidence="1" type="ordered locus">BN6_24520</name>
</gene>
<dbReference type="HOGENOM" id="CLU_2685621_0_0_11"/>
<dbReference type="PATRIC" id="fig|1179773.3.peg.2452"/>
<sequence length="74" mass="7711">MGRAARGSRWACGRCAGEVALTGGAGVGDEHPVGLGHWRARGSRDPPKPDFEPGDGNWLLLADPEGHLFCISTG</sequence>
<evidence type="ECO:0000313" key="2">
    <source>
        <dbReference type="Proteomes" id="UP000006281"/>
    </source>
</evidence>
<proteinExistence type="predicted"/>
<keyword evidence="2" id="KW-1185">Reference proteome</keyword>
<dbReference type="EMBL" id="HE804045">
    <property type="protein sequence ID" value="CCH29766.1"/>
    <property type="molecule type" value="Genomic_DNA"/>
</dbReference>